<dbReference type="InterPro" id="IPR013785">
    <property type="entry name" value="Aldolase_TIM"/>
</dbReference>
<accession>A0A7W8ZP64</accession>
<evidence type="ECO:0000256" key="8">
    <source>
        <dbReference type="ARBA" id="ARBA00023235"/>
    </source>
</evidence>
<feature type="domain" description="N-(5'phosphoribosyl) anthranilate isomerase (PRAI)" evidence="10">
    <location>
        <begin position="5"/>
        <end position="199"/>
    </location>
</feature>
<dbReference type="Proteomes" id="UP000537204">
    <property type="component" value="Unassembled WGS sequence"/>
</dbReference>
<comment type="caution">
    <text evidence="11">The sequence shown here is derived from an EMBL/GenBank/DDBJ whole genome shotgun (WGS) entry which is preliminary data.</text>
</comment>
<dbReference type="GO" id="GO:0004640">
    <property type="term" value="F:phosphoribosylanthranilate isomerase activity"/>
    <property type="evidence" value="ECO:0007669"/>
    <property type="project" value="UniProtKB-UniRule"/>
</dbReference>
<dbReference type="UniPathway" id="UPA00035">
    <property type="reaction ID" value="UER00042"/>
</dbReference>
<dbReference type="PANTHER" id="PTHR42894:SF1">
    <property type="entry name" value="N-(5'-PHOSPHORIBOSYL)ANTHRANILATE ISOMERASE"/>
    <property type="match status" value="1"/>
</dbReference>
<keyword evidence="5 9" id="KW-0028">Amino-acid biosynthesis</keyword>
<evidence type="ECO:0000256" key="6">
    <source>
        <dbReference type="ARBA" id="ARBA00022822"/>
    </source>
</evidence>
<comment type="similarity">
    <text evidence="9">Belongs to the TrpF family.</text>
</comment>
<keyword evidence="7 9" id="KW-0057">Aromatic amino acid biosynthesis</keyword>
<organism evidence="11 12">
    <name type="scientific">Pedobacter cryoconitis</name>
    <dbReference type="NCBI Taxonomy" id="188932"/>
    <lineage>
        <taxon>Bacteria</taxon>
        <taxon>Pseudomonadati</taxon>
        <taxon>Bacteroidota</taxon>
        <taxon>Sphingobacteriia</taxon>
        <taxon>Sphingobacteriales</taxon>
        <taxon>Sphingobacteriaceae</taxon>
        <taxon>Pedobacter</taxon>
    </lineage>
</organism>
<dbReference type="SUPFAM" id="SSF51366">
    <property type="entry name" value="Ribulose-phoshate binding barrel"/>
    <property type="match status" value="1"/>
</dbReference>
<dbReference type="Pfam" id="PF00697">
    <property type="entry name" value="PRAI"/>
    <property type="match status" value="1"/>
</dbReference>
<evidence type="ECO:0000256" key="4">
    <source>
        <dbReference type="ARBA" id="ARBA00022272"/>
    </source>
</evidence>
<dbReference type="AlphaFoldDB" id="A0A7W8ZP64"/>
<evidence type="ECO:0000256" key="9">
    <source>
        <dbReference type="HAMAP-Rule" id="MF_00135"/>
    </source>
</evidence>
<keyword evidence="6 9" id="KW-0822">Tryptophan biosynthesis</keyword>
<evidence type="ECO:0000313" key="12">
    <source>
        <dbReference type="Proteomes" id="UP000537204"/>
    </source>
</evidence>
<evidence type="ECO:0000313" key="11">
    <source>
        <dbReference type="EMBL" id="MBB5637483.1"/>
    </source>
</evidence>
<proteinExistence type="inferred from homology"/>
<reference evidence="11 12" key="1">
    <citation type="submission" date="2020-08" db="EMBL/GenBank/DDBJ databases">
        <title>Genomic Encyclopedia of Type Strains, Phase IV (KMG-V): Genome sequencing to study the core and pangenomes of soil and plant-associated prokaryotes.</title>
        <authorList>
            <person name="Whitman W."/>
        </authorList>
    </citation>
    <scope>NUCLEOTIDE SEQUENCE [LARGE SCALE GENOMIC DNA]</scope>
    <source>
        <strain evidence="11 12">S3M1</strain>
    </source>
</reference>
<dbReference type="PANTHER" id="PTHR42894">
    <property type="entry name" value="N-(5'-PHOSPHORIBOSYL)ANTHRANILATE ISOMERASE"/>
    <property type="match status" value="1"/>
</dbReference>
<dbReference type="InterPro" id="IPR044643">
    <property type="entry name" value="TrpF_fam"/>
</dbReference>
<evidence type="ECO:0000256" key="2">
    <source>
        <dbReference type="ARBA" id="ARBA00004664"/>
    </source>
</evidence>
<dbReference type="InterPro" id="IPR001240">
    <property type="entry name" value="PRAI_dom"/>
</dbReference>
<evidence type="ECO:0000256" key="5">
    <source>
        <dbReference type="ARBA" id="ARBA00022605"/>
    </source>
</evidence>
<dbReference type="InterPro" id="IPR011060">
    <property type="entry name" value="RibuloseP-bd_barrel"/>
</dbReference>
<dbReference type="GO" id="GO:0000162">
    <property type="term" value="P:L-tryptophan biosynthetic process"/>
    <property type="evidence" value="ECO:0007669"/>
    <property type="project" value="UniProtKB-UniRule"/>
</dbReference>
<evidence type="ECO:0000256" key="7">
    <source>
        <dbReference type="ARBA" id="ARBA00023141"/>
    </source>
</evidence>
<gene>
    <name evidence="9" type="primary">trpF</name>
    <name evidence="11" type="ORF">HDE68_003398</name>
</gene>
<comment type="pathway">
    <text evidence="2 9">Amino-acid biosynthesis; L-tryptophan biosynthesis; L-tryptophan from chorismate: step 3/5.</text>
</comment>
<dbReference type="RefSeq" id="WP_183883357.1">
    <property type="nucleotide sequence ID" value="NZ_JACHCE010000005.1"/>
</dbReference>
<evidence type="ECO:0000259" key="10">
    <source>
        <dbReference type="Pfam" id="PF00697"/>
    </source>
</evidence>
<protein>
    <recommendedName>
        <fullName evidence="4 9">N-(5'-phosphoribosyl)anthranilate isomerase</fullName>
        <shortName evidence="9">PRAI</shortName>
        <ecNumber evidence="3 9">5.3.1.24</ecNumber>
    </recommendedName>
</protein>
<dbReference type="Gene3D" id="3.20.20.70">
    <property type="entry name" value="Aldolase class I"/>
    <property type="match status" value="1"/>
</dbReference>
<evidence type="ECO:0000256" key="1">
    <source>
        <dbReference type="ARBA" id="ARBA00001164"/>
    </source>
</evidence>
<sequence length="208" mass="23135">MSIKLKICGMKVPANIAEVIALQPDYTGFIFYPGSKRFIADPDPLLIRNIPAAIKTTGVFVNEELEKVKSAILKYDLKAVQLHGHESADYCAALKGHAEVIKAFGIDADFDFSKLDAYTAQVDYFLFDTQTPDHGGSGKTFSWQLLEHYKNETPYFLSGGIGIEQLAELENIKDDRLYAIDVNSRFELSPGLKDIGLLRTCKLILAKI</sequence>
<dbReference type="EMBL" id="JACHCE010000005">
    <property type="protein sequence ID" value="MBB5637483.1"/>
    <property type="molecule type" value="Genomic_DNA"/>
</dbReference>
<name>A0A7W8ZP64_9SPHI</name>
<dbReference type="CDD" id="cd00405">
    <property type="entry name" value="PRAI"/>
    <property type="match status" value="1"/>
</dbReference>
<dbReference type="HAMAP" id="MF_00135">
    <property type="entry name" value="PRAI"/>
    <property type="match status" value="1"/>
</dbReference>
<dbReference type="EC" id="5.3.1.24" evidence="3 9"/>
<keyword evidence="8 9" id="KW-0413">Isomerase</keyword>
<comment type="catalytic activity">
    <reaction evidence="1 9">
        <text>N-(5-phospho-beta-D-ribosyl)anthranilate = 1-(2-carboxyphenylamino)-1-deoxy-D-ribulose 5-phosphate</text>
        <dbReference type="Rhea" id="RHEA:21540"/>
        <dbReference type="ChEBI" id="CHEBI:18277"/>
        <dbReference type="ChEBI" id="CHEBI:58613"/>
        <dbReference type="EC" id="5.3.1.24"/>
    </reaction>
</comment>
<evidence type="ECO:0000256" key="3">
    <source>
        <dbReference type="ARBA" id="ARBA00012572"/>
    </source>
</evidence>